<accession>A0A1M6JIN9</accession>
<name>A0A1M6JIN9_9BRAD</name>
<dbReference type="RefSeq" id="WP_079536841.1">
    <property type="nucleotide sequence ID" value="NZ_LT670844.1"/>
</dbReference>
<sequence>MPRQPPVKVTFDTNTLSGIIDPDRQLGEADHTAYQAVHAAVKTGQIRGFFSEALVTLDAIGRKAKAEVLGAARFVSETASTGPNQITITLGPRWKRVDIDHRILTRIETARAIGMRGLIGPRRFGDSLVVRGFGEDFYEPYPSGAAFVAATDTANGLDAAIVARGLGRAQVIKLAKFFSERDGADGEWWPQGLERTRSAAERKKVRLAVNEWADGEALAAHAGYGNDLFCTDDRGGDLGDRSILHPNHHTWLSETHGVIIVNVAELAKRLATVP</sequence>
<evidence type="ECO:0000313" key="2">
    <source>
        <dbReference type="Proteomes" id="UP000189935"/>
    </source>
</evidence>
<protein>
    <submittedName>
        <fullName evidence="1">Uncharacterized protein</fullName>
    </submittedName>
</protein>
<proteinExistence type="predicted"/>
<dbReference type="OrthoDB" id="1550836at2"/>
<gene>
    <name evidence="1" type="ORF">SAMN05444159_0690</name>
</gene>
<dbReference type="AlphaFoldDB" id="A0A1M6JIN9"/>
<reference evidence="1 2" key="1">
    <citation type="submission" date="2016-11" db="EMBL/GenBank/DDBJ databases">
        <authorList>
            <person name="Jaros S."/>
            <person name="Januszkiewicz K."/>
            <person name="Wedrychowicz H."/>
        </authorList>
    </citation>
    <scope>NUCLEOTIDE SEQUENCE [LARGE SCALE GENOMIC DNA]</scope>
    <source>
        <strain evidence="1 2">GAS499</strain>
    </source>
</reference>
<dbReference type="Proteomes" id="UP000189935">
    <property type="component" value="Chromosome I"/>
</dbReference>
<evidence type="ECO:0000313" key="1">
    <source>
        <dbReference type="EMBL" id="SHJ46536.1"/>
    </source>
</evidence>
<organism evidence="1 2">
    <name type="scientific">Bradyrhizobium lablabi</name>
    <dbReference type="NCBI Taxonomy" id="722472"/>
    <lineage>
        <taxon>Bacteria</taxon>
        <taxon>Pseudomonadati</taxon>
        <taxon>Pseudomonadota</taxon>
        <taxon>Alphaproteobacteria</taxon>
        <taxon>Hyphomicrobiales</taxon>
        <taxon>Nitrobacteraceae</taxon>
        <taxon>Bradyrhizobium</taxon>
    </lineage>
</organism>
<dbReference type="EMBL" id="LT670844">
    <property type="protein sequence ID" value="SHJ46536.1"/>
    <property type="molecule type" value="Genomic_DNA"/>
</dbReference>